<proteinExistence type="predicted"/>
<dbReference type="EMBL" id="SMLD01000012">
    <property type="protein sequence ID" value="TDE57777.1"/>
    <property type="molecule type" value="Genomic_DNA"/>
</dbReference>
<dbReference type="AlphaFoldDB" id="A0A4R5FUN8"/>
<dbReference type="InterPro" id="IPR045684">
    <property type="entry name" value="DUF6191"/>
</dbReference>
<reference evidence="1 2" key="1">
    <citation type="submission" date="2019-03" db="EMBL/GenBank/DDBJ databases">
        <title>Draft genome sequences of novel Actinobacteria.</title>
        <authorList>
            <person name="Sahin N."/>
            <person name="Ay H."/>
            <person name="Saygin H."/>
        </authorList>
    </citation>
    <scope>NUCLEOTIDE SEQUENCE [LARGE SCALE GENOMIC DNA]</scope>
    <source>
        <strain evidence="1 2">6K102</strain>
    </source>
</reference>
<sequence length="92" mass="10363">MELVALLLIFVVFLERLWRWASGVKRSGRVVTAPGVEELAAAFQGSKRIELEQRQSELMLRDDETDGAPPSSLRIDLTSGRAVIRVNGDRRR</sequence>
<dbReference type="Proteomes" id="UP000295136">
    <property type="component" value="Unassembled WGS sequence"/>
</dbReference>
<evidence type="ECO:0000313" key="1">
    <source>
        <dbReference type="EMBL" id="TDE57777.1"/>
    </source>
</evidence>
<evidence type="ECO:0000313" key="2">
    <source>
        <dbReference type="Proteomes" id="UP000295136"/>
    </source>
</evidence>
<accession>A0A4R5FUN8</accession>
<organism evidence="1 2">
    <name type="scientific">Nonomuraea mesophila</name>
    <dbReference type="NCBI Taxonomy" id="2530382"/>
    <lineage>
        <taxon>Bacteria</taxon>
        <taxon>Bacillati</taxon>
        <taxon>Actinomycetota</taxon>
        <taxon>Actinomycetes</taxon>
        <taxon>Streptosporangiales</taxon>
        <taxon>Streptosporangiaceae</taxon>
        <taxon>Nonomuraea</taxon>
    </lineage>
</organism>
<gene>
    <name evidence="1" type="ORF">E1295_07415</name>
</gene>
<dbReference type="Pfam" id="PF19690">
    <property type="entry name" value="DUF6191"/>
    <property type="match status" value="1"/>
</dbReference>
<comment type="caution">
    <text evidence="1">The sequence shown here is derived from an EMBL/GenBank/DDBJ whole genome shotgun (WGS) entry which is preliminary data.</text>
</comment>
<protein>
    <submittedName>
        <fullName evidence="1">Uncharacterized protein</fullName>
    </submittedName>
</protein>
<name>A0A4R5FUN8_9ACTN</name>
<keyword evidence="2" id="KW-1185">Reference proteome</keyword>
<dbReference type="RefSeq" id="WP_132628922.1">
    <property type="nucleotide sequence ID" value="NZ_SMLD01000012.1"/>
</dbReference>